<dbReference type="PRINTS" id="PR00344">
    <property type="entry name" value="BCTRLSENSOR"/>
</dbReference>
<feature type="domain" description="Histidine kinase" evidence="8">
    <location>
        <begin position="468"/>
        <end position="693"/>
    </location>
</feature>
<dbReference type="InterPro" id="IPR005467">
    <property type="entry name" value="His_kinase_dom"/>
</dbReference>
<evidence type="ECO:0000256" key="3">
    <source>
        <dbReference type="ARBA" id="ARBA00022553"/>
    </source>
</evidence>
<dbReference type="AlphaFoldDB" id="L9WPA6"/>
<evidence type="ECO:0000259" key="10">
    <source>
        <dbReference type="PROSITE" id="PS50113"/>
    </source>
</evidence>
<keyword evidence="4" id="KW-0808">Transferase</keyword>
<dbReference type="EC" id="2.7.13.3" evidence="2"/>
<accession>L9WPA6</accession>
<dbReference type="SMART" id="SM00387">
    <property type="entry name" value="HATPase_c"/>
    <property type="match status" value="1"/>
</dbReference>
<dbReference type="SUPFAM" id="SSF55785">
    <property type="entry name" value="PYP-like sensor domain (PAS domain)"/>
    <property type="match status" value="2"/>
</dbReference>
<dbReference type="RefSeq" id="WP_007261149.1">
    <property type="nucleotide sequence ID" value="NZ_AOHZ01000088.1"/>
</dbReference>
<reference evidence="11 12" key="1">
    <citation type="journal article" date="2014" name="PLoS Genet.">
        <title>Phylogenetically driven sequencing of extremely halophilic archaea reveals strategies for static and dynamic osmo-response.</title>
        <authorList>
            <person name="Becker E.A."/>
            <person name="Seitzer P.M."/>
            <person name="Tritt A."/>
            <person name="Larsen D."/>
            <person name="Krusor M."/>
            <person name="Yao A.I."/>
            <person name="Wu D."/>
            <person name="Madern D."/>
            <person name="Eisen J.A."/>
            <person name="Darling A.E."/>
            <person name="Facciotti M.T."/>
        </authorList>
    </citation>
    <scope>NUCLEOTIDE SEQUENCE [LARGE SCALE GENOMIC DNA]</scope>
    <source>
        <strain evidence="11 12">JCM 12255</strain>
    </source>
</reference>
<dbReference type="Pfam" id="PF00989">
    <property type="entry name" value="PAS"/>
    <property type="match status" value="1"/>
</dbReference>
<evidence type="ECO:0000259" key="8">
    <source>
        <dbReference type="PROSITE" id="PS50109"/>
    </source>
</evidence>
<keyword evidence="5" id="KW-0418">Kinase</keyword>
<dbReference type="CDD" id="cd00075">
    <property type="entry name" value="HATPase"/>
    <property type="match status" value="1"/>
</dbReference>
<evidence type="ECO:0000256" key="5">
    <source>
        <dbReference type="ARBA" id="ARBA00022777"/>
    </source>
</evidence>
<comment type="caution">
    <text evidence="11">The sequence shown here is derived from an EMBL/GenBank/DDBJ whole genome shotgun (WGS) entry which is preliminary data.</text>
</comment>
<keyword evidence="6" id="KW-0902">Two-component regulatory system</keyword>
<dbReference type="InterPro" id="IPR031621">
    <property type="entry name" value="HisKA_7TM"/>
</dbReference>
<dbReference type="Proteomes" id="UP000011602">
    <property type="component" value="Unassembled WGS sequence"/>
</dbReference>
<gene>
    <name evidence="11" type="ORF">C493_19466</name>
</gene>
<dbReference type="InterPro" id="IPR036097">
    <property type="entry name" value="HisK_dim/P_sf"/>
</dbReference>
<feature type="domain" description="PAC" evidence="10">
    <location>
        <begin position="406"/>
        <end position="457"/>
    </location>
</feature>
<evidence type="ECO:0000256" key="6">
    <source>
        <dbReference type="ARBA" id="ARBA00023012"/>
    </source>
</evidence>
<dbReference type="PROSITE" id="PS50113">
    <property type="entry name" value="PAC"/>
    <property type="match status" value="1"/>
</dbReference>
<dbReference type="InterPro" id="IPR013767">
    <property type="entry name" value="PAS_fold"/>
</dbReference>
<dbReference type="Pfam" id="PF13188">
    <property type="entry name" value="PAS_8"/>
    <property type="match status" value="1"/>
</dbReference>
<feature type="transmembrane region" description="Helical" evidence="7">
    <location>
        <begin position="104"/>
        <end position="125"/>
    </location>
</feature>
<protein>
    <recommendedName>
        <fullName evidence="2">histidine kinase</fullName>
        <ecNumber evidence="2">2.7.13.3</ecNumber>
    </recommendedName>
</protein>
<dbReference type="SUPFAM" id="SSF55874">
    <property type="entry name" value="ATPase domain of HSP90 chaperone/DNA topoisomerase II/histidine kinase"/>
    <property type="match status" value="1"/>
</dbReference>
<evidence type="ECO:0000256" key="7">
    <source>
        <dbReference type="SAM" id="Phobius"/>
    </source>
</evidence>
<evidence type="ECO:0000256" key="4">
    <source>
        <dbReference type="ARBA" id="ARBA00022679"/>
    </source>
</evidence>
<dbReference type="STRING" id="1227499.C493_19466"/>
<feature type="transmembrane region" description="Helical" evidence="7">
    <location>
        <begin position="6"/>
        <end position="29"/>
    </location>
</feature>
<dbReference type="SUPFAM" id="SSF47384">
    <property type="entry name" value="Homodimeric domain of signal transducing histidine kinase"/>
    <property type="match status" value="1"/>
</dbReference>
<evidence type="ECO:0000256" key="2">
    <source>
        <dbReference type="ARBA" id="ARBA00012438"/>
    </source>
</evidence>
<dbReference type="Pfam" id="PF02518">
    <property type="entry name" value="HATPase_c"/>
    <property type="match status" value="1"/>
</dbReference>
<dbReference type="Pfam" id="PF16927">
    <property type="entry name" value="HisKA_7TM"/>
    <property type="match status" value="1"/>
</dbReference>
<dbReference type="PANTHER" id="PTHR43711:SF1">
    <property type="entry name" value="HISTIDINE KINASE 1"/>
    <property type="match status" value="1"/>
</dbReference>
<proteinExistence type="predicted"/>
<dbReference type="InterPro" id="IPR000014">
    <property type="entry name" value="PAS"/>
</dbReference>
<dbReference type="Gene3D" id="1.10.287.130">
    <property type="match status" value="1"/>
</dbReference>
<dbReference type="Gene3D" id="3.30.565.10">
    <property type="entry name" value="Histidine kinase-like ATPase, C-terminal domain"/>
    <property type="match status" value="1"/>
</dbReference>
<dbReference type="CDD" id="cd00130">
    <property type="entry name" value="PAS"/>
    <property type="match status" value="1"/>
</dbReference>
<dbReference type="Gene3D" id="3.30.450.20">
    <property type="entry name" value="PAS domain"/>
    <property type="match status" value="2"/>
</dbReference>
<name>L9WPA6_9EURY</name>
<dbReference type="OrthoDB" id="8127at2157"/>
<dbReference type="eggNOG" id="arCOG02329">
    <property type="taxonomic scope" value="Archaea"/>
</dbReference>
<dbReference type="InterPro" id="IPR004358">
    <property type="entry name" value="Sig_transdc_His_kin-like_C"/>
</dbReference>
<dbReference type="GO" id="GO:0006355">
    <property type="term" value="P:regulation of DNA-templated transcription"/>
    <property type="evidence" value="ECO:0007669"/>
    <property type="project" value="InterPro"/>
</dbReference>
<feature type="transmembrane region" description="Helical" evidence="7">
    <location>
        <begin position="36"/>
        <end position="55"/>
    </location>
</feature>
<dbReference type="Pfam" id="PF00512">
    <property type="entry name" value="HisKA"/>
    <property type="match status" value="1"/>
</dbReference>
<dbReference type="PROSITE" id="PS50109">
    <property type="entry name" value="HIS_KIN"/>
    <property type="match status" value="1"/>
</dbReference>
<evidence type="ECO:0000313" key="12">
    <source>
        <dbReference type="Proteomes" id="UP000011602"/>
    </source>
</evidence>
<organism evidence="11 12">
    <name type="scientific">Natronolimnohabitans innermongolicus JCM 12255</name>
    <dbReference type="NCBI Taxonomy" id="1227499"/>
    <lineage>
        <taxon>Archaea</taxon>
        <taxon>Methanobacteriati</taxon>
        <taxon>Methanobacteriota</taxon>
        <taxon>Stenosarchaea group</taxon>
        <taxon>Halobacteria</taxon>
        <taxon>Halobacteriales</taxon>
        <taxon>Natrialbaceae</taxon>
        <taxon>Natronolimnohabitans</taxon>
    </lineage>
</organism>
<keyword evidence="12" id="KW-1185">Reference proteome</keyword>
<feature type="transmembrane region" description="Helical" evidence="7">
    <location>
        <begin position="75"/>
        <end position="92"/>
    </location>
</feature>
<feature type="transmembrane region" description="Helical" evidence="7">
    <location>
        <begin position="145"/>
        <end position="169"/>
    </location>
</feature>
<evidence type="ECO:0000259" key="9">
    <source>
        <dbReference type="PROSITE" id="PS50112"/>
    </source>
</evidence>
<feature type="domain" description="PAS" evidence="9">
    <location>
        <begin position="332"/>
        <end position="402"/>
    </location>
</feature>
<dbReference type="PATRIC" id="fig|1227499.3.peg.4007"/>
<dbReference type="SMART" id="SM00388">
    <property type="entry name" value="HisKA"/>
    <property type="match status" value="1"/>
</dbReference>
<dbReference type="InterPro" id="IPR036890">
    <property type="entry name" value="HATPase_C_sf"/>
</dbReference>
<dbReference type="SMART" id="SM00091">
    <property type="entry name" value="PAS"/>
    <property type="match status" value="2"/>
</dbReference>
<dbReference type="PANTHER" id="PTHR43711">
    <property type="entry name" value="TWO-COMPONENT HISTIDINE KINASE"/>
    <property type="match status" value="1"/>
</dbReference>
<dbReference type="PROSITE" id="PS50112">
    <property type="entry name" value="PAS"/>
    <property type="match status" value="1"/>
</dbReference>
<feature type="transmembrane region" description="Helical" evidence="7">
    <location>
        <begin position="205"/>
        <end position="226"/>
    </location>
</feature>
<keyword evidence="3" id="KW-0597">Phosphoprotein</keyword>
<dbReference type="NCBIfam" id="TIGR00229">
    <property type="entry name" value="sensory_box"/>
    <property type="match status" value="1"/>
</dbReference>
<dbReference type="InterPro" id="IPR050736">
    <property type="entry name" value="Sensor_HK_Regulatory"/>
</dbReference>
<dbReference type="InterPro" id="IPR003661">
    <property type="entry name" value="HisK_dim/P_dom"/>
</dbReference>
<evidence type="ECO:0000313" key="11">
    <source>
        <dbReference type="EMBL" id="ELY50178.1"/>
    </source>
</evidence>
<dbReference type="EMBL" id="AOHZ01000088">
    <property type="protein sequence ID" value="ELY50178.1"/>
    <property type="molecule type" value="Genomic_DNA"/>
</dbReference>
<dbReference type="CDD" id="cd00082">
    <property type="entry name" value="HisKA"/>
    <property type="match status" value="1"/>
</dbReference>
<evidence type="ECO:0000256" key="1">
    <source>
        <dbReference type="ARBA" id="ARBA00000085"/>
    </source>
</evidence>
<keyword evidence="7" id="KW-1133">Transmembrane helix</keyword>
<dbReference type="InterPro" id="IPR035965">
    <property type="entry name" value="PAS-like_dom_sf"/>
</dbReference>
<dbReference type="GO" id="GO:0000155">
    <property type="term" value="F:phosphorelay sensor kinase activity"/>
    <property type="evidence" value="ECO:0007669"/>
    <property type="project" value="InterPro"/>
</dbReference>
<keyword evidence="7" id="KW-0472">Membrane</keyword>
<dbReference type="InterPro" id="IPR000700">
    <property type="entry name" value="PAS-assoc_C"/>
</dbReference>
<dbReference type="InterPro" id="IPR003594">
    <property type="entry name" value="HATPase_dom"/>
</dbReference>
<comment type="catalytic activity">
    <reaction evidence="1">
        <text>ATP + protein L-histidine = ADP + protein N-phospho-L-histidine.</text>
        <dbReference type="EC" id="2.7.13.3"/>
    </reaction>
</comment>
<keyword evidence="7" id="KW-0812">Transmembrane</keyword>
<sequence>MTQEFTTVHALTLVLIGLLNFALAVVVLRSRSKTDIVPLSAFFGGIALWTIPQGFLLLESDPTIGFVLAKTVDSGAVIMSTGLFHFALSYAGRRDWLSPRRLGTLYFITAGWVVLTWTNPAHGLMHDPTSFTEVLLPVEAYQNSVYWLYVLYNWGLSAGGIYLFFFEYLDARGSGVYHKQARLVVLAPLIPGLANVLAHNQITEINYSVWGFGLTGLLIVIALYRYRWLDLVPIARDTVIDGMRDGYVVVDDERRIVDLNAAAQSFLNAENALGTPIGDVLPECSSLFVGTENELTFDRNGAIVDARVSDISDERADGVVLMLRDVTDQRRAEKRFQALIENVSDVITVVDQDGTITYTSPSITSVLGYRPDGRIGESLFELIDAEDRAEAIDEFHALCDGPNSETRFEYRVRHADGSLVALEGVAVDLLDNDIVDGVVINSRDVTARNDRERELERTNQRLEEFAGVISHDLRTPLSIAQTYLRFAETSSGPEDFQAVRDAHNRMERMITNLLTMAQTGTTLTDPSPIALESVVADAWDMTQRADATLECTLDDGWTVVGDRAQLLHVFENLFHNSLEHGPSDDRNGTQAADAAGDERCAVSPDCGDSSITIRVSHLDDDPDCGFVVEDDGVGIPDEQREFVFERGHTTSRDGTGFGLAIVHDVIEAHGWQIDVSEGTDGGARFEISTERCGSPAQPQRIPE</sequence>